<dbReference type="InterPro" id="IPR050561">
    <property type="entry name" value="PTP"/>
</dbReference>
<gene>
    <name evidence="3" type="ORF">OCH7691_03898</name>
</gene>
<evidence type="ECO:0000313" key="3">
    <source>
        <dbReference type="EMBL" id="SLN75600.1"/>
    </source>
</evidence>
<evidence type="ECO:0000313" key="4">
    <source>
        <dbReference type="Proteomes" id="UP000193200"/>
    </source>
</evidence>
<name>A0A1Y5TX84_9PROT</name>
<dbReference type="Gene3D" id="3.90.190.10">
    <property type="entry name" value="Protein tyrosine phosphatase superfamily"/>
    <property type="match status" value="1"/>
</dbReference>
<keyword evidence="1" id="KW-0378">Hydrolase</keyword>
<dbReference type="Proteomes" id="UP000193200">
    <property type="component" value="Unassembled WGS sequence"/>
</dbReference>
<dbReference type="CDD" id="cd14505">
    <property type="entry name" value="CDKN3-like"/>
    <property type="match status" value="1"/>
</dbReference>
<keyword evidence="4" id="KW-1185">Reference proteome</keyword>
<feature type="domain" description="Tyrosine specific protein phosphatases" evidence="2">
    <location>
        <begin position="102"/>
        <end position="173"/>
    </location>
</feature>
<dbReference type="SUPFAM" id="SSF52799">
    <property type="entry name" value="(Phosphotyrosine protein) phosphatases II"/>
    <property type="match status" value="1"/>
</dbReference>
<dbReference type="EMBL" id="FWFR01000004">
    <property type="protein sequence ID" value="SLN75600.1"/>
    <property type="molecule type" value="Genomic_DNA"/>
</dbReference>
<proteinExistence type="predicted"/>
<sequence length="184" mass="20332">MRKTSETHPLEIAAVSAGLTCGRVGITFCPGKCDPRAMSGHWDRDIALDLDAVRAWGAAAVVTLLEQKELSLLRVERMGDEVRRRHMLWFHLPIVDVSTPDKDFERHWQGAGEQLRGLLRDGRDVLVHCRGGLGRAGTIAARLLIEMGTEPATAIRQVRQVRPGAIETRRQEQYVLGLAGPIGV</sequence>
<dbReference type="InterPro" id="IPR057023">
    <property type="entry name" value="PTP-SAK"/>
</dbReference>
<dbReference type="Pfam" id="PF22784">
    <property type="entry name" value="PTP-SAK"/>
    <property type="match status" value="1"/>
</dbReference>
<dbReference type="PROSITE" id="PS50056">
    <property type="entry name" value="TYR_PHOSPHATASE_2"/>
    <property type="match status" value="1"/>
</dbReference>
<dbReference type="AlphaFoldDB" id="A0A1Y5TX84"/>
<organism evidence="3 4">
    <name type="scientific">Oceanibacterium hippocampi</name>
    <dbReference type="NCBI Taxonomy" id="745714"/>
    <lineage>
        <taxon>Bacteria</taxon>
        <taxon>Pseudomonadati</taxon>
        <taxon>Pseudomonadota</taxon>
        <taxon>Alphaproteobacteria</taxon>
        <taxon>Sneathiellales</taxon>
        <taxon>Sneathiellaceae</taxon>
        <taxon>Oceanibacterium</taxon>
    </lineage>
</organism>
<dbReference type="InterPro" id="IPR029021">
    <property type="entry name" value="Prot-tyrosine_phosphatase-like"/>
</dbReference>
<protein>
    <submittedName>
        <fullName evidence="3">Cyclin-dependent kinase inhibitor 3 (CDKN3)</fullName>
    </submittedName>
</protein>
<dbReference type="GO" id="GO:0016791">
    <property type="term" value="F:phosphatase activity"/>
    <property type="evidence" value="ECO:0007669"/>
    <property type="project" value="UniProtKB-ARBA"/>
</dbReference>
<accession>A0A1Y5TX84</accession>
<dbReference type="RefSeq" id="WP_085885241.1">
    <property type="nucleotide sequence ID" value="NZ_FWFR01000004.1"/>
</dbReference>
<dbReference type="InParanoid" id="A0A1Y5TX84"/>
<dbReference type="PANTHER" id="PTHR23339">
    <property type="entry name" value="TYROSINE SPECIFIC PROTEIN PHOSPHATASE AND DUAL SPECIFICITY PROTEIN PHOSPHATASE"/>
    <property type="match status" value="1"/>
</dbReference>
<dbReference type="FunFam" id="3.90.190.10:FF:000157">
    <property type="entry name" value="Protein-tyrosine phosphatase"/>
    <property type="match status" value="1"/>
</dbReference>
<evidence type="ECO:0000259" key="2">
    <source>
        <dbReference type="PROSITE" id="PS50056"/>
    </source>
</evidence>
<reference evidence="3 4" key="1">
    <citation type="submission" date="2017-03" db="EMBL/GenBank/DDBJ databases">
        <authorList>
            <person name="Afonso C.L."/>
            <person name="Miller P.J."/>
            <person name="Scott M.A."/>
            <person name="Spackman E."/>
            <person name="Goraichik I."/>
            <person name="Dimitrov K.M."/>
            <person name="Suarez D.L."/>
            <person name="Swayne D.E."/>
        </authorList>
    </citation>
    <scope>NUCLEOTIDE SEQUENCE [LARGE SCALE GENOMIC DNA]</scope>
    <source>
        <strain evidence="3 4">CECT 7691</strain>
    </source>
</reference>
<dbReference type="InterPro" id="IPR000387">
    <property type="entry name" value="Tyr_Pase_dom"/>
</dbReference>
<evidence type="ECO:0000256" key="1">
    <source>
        <dbReference type="ARBA" id="ARBA00022801"/>
    </source>
</evidence>